<protein>
    <submittedName>
        <fullName evidence="1">Uncharacterized protein</fullName>
    </submittedName>
</protein>
<reference evidence="1" key="1">
    <citation type="submission" date="2022-04" db="EMBL/GenBank/DDBJ databases">
        <title>Consumption of N2O by Flavobacterium azooxidireducens sp. nov. isolated from Decomposing Leaf Litter of Phragmites australis (Cav.).</title>
        <authorList>
            <person name="Behrendt U."/>
            <person name="Spanner T."/>
            <person name="Augustin J."/>
            <person name="Horn M.A."/>
            <person name="Kolb S."/>
            <person name="Ulrich A."/>
        </authorList>
    </citation>
    <scope>NUCLEOTIDE SEQUENCE</scope>
    <source>
        <strain evidence="1">IGB 4-14</strain>
    </source>
</reference>
<name>A0ABY4KDD6_9FLAO</name>
<dbReference type="Proteomes" id="UP000830583">
    <property type="component" value="Chromosome"/>
</dbReference>
<organism evidence="1 2">
    <name type="scientific">Flavobacterium azooxidireducens</name>
    <dbReference type="NCBI Taxonomy" id="1871076"/>
    <lineage>
        <taxon>Bacteria</taxon>
        <taxon>Pseudomonadati</taxon>
        <taxon>Bacteroidota</taxon>
        <taxon>Flavobacteriia</taxon>
        <taxon>Flavobacteriales</taxon>
        <taxon>Flavobacteriaceae</taxon>
        <taxon>Flavobacterium</taxon>
    </lineage>
</organism>
<dbReference type="EMBL" id="CP096205">
    <property type="protein sequence ID" value="UPQ78326.1"/>
    <property type="molecule type" value="Genomic_DNA"/>
</dbReference>
<evidence type="ECO:0000313" key="1">
    <source>
        <dbReference type="EMBL" id="UPQ78326.1"/>
    </source>
</evidence>
<keyword evidence="2" id="KW-1185">Reference proteome</keyword>
<dbReference type="RefSeq" id="WP_248433253.1">
    <property type="nucleotide sequence ID" value="NZ_CP096205.1"/>
</dbReference>
<accession>A0ABY4KDD6</accession>
<gene>
    <name evidence="1" type="ORF">M0M57_11920</name>
</gene>
<proteinExistence type="predicted"/>
<sequence length="91" mass="10581">MNDFEKQLENNLKTTLVEFNSSTHFTKVRDVYKQNFDYIAALIERTNPKIAIEDILKLDPSLPSIKTRDFLLLQEINRGIKNGTIRVSNIQ</sequence>
<evidence type="ECO:0000313" key="2">
    <source>
        <dbReference type="Proteomes" id="UP000830583"/>
    </source>
</evidence>